<evidence type="ECO:0000259" key="1">
    <source>
        <dbReference type="SMART" id="SM00871"/>
    </source>
</evidence>
<dbReference type="STRING" id="1212545.SARL_06609"/>
<evidence type="ECO:0000313" key="2">
    <source>
        <dbReference type="EMBL" id="SUJ10879.1"/>
    </source>
</evidence>
<accession>A0A380C1A7</accession>
<dbReference type="InterPro" id="IPR010499">
    <property type="entry name" value="AraC_E-bd"/>
</dbReference>
<dbReference type="Gene3D" id="3.20.80.10">
    <property type="entry name" value="Regulatory factor, effector binding domain"/>
    <property type="match status" value="1"/>
</dbReference>
<dbReference type="EMBL" id="UGZE01000001">
    <property type="protein sequence ID" value="SUJ10879.1"/>
    <property type="molecule type" value="Genomic_DNA"/>
</dbReference>
<name>A0A380C1A7_9STAP</name>
<dbReference type="Proteomes" id="UP000254956">
    <property type="component" value="Unassembled WGS sequence"/>
</dbReference>
<sequence>MLSQKRDGVLIVDYRIDKTEKMTIVGLKRKYATGQKAKEHIYKFWLDFDAQQYKTTLTLLNNNYFAGILGVCMPQNNGEMHYLIGVTTDDENNNFDAIVLQAGRYLVFEAKGPVPESIHNAMQHINKTLLPSLDYKLREAPFFEYYRDGNTAEDSYITELWLPIE</sequence>
<dbReference type="InterPro" id="IPR011256">
    <property type="entry name" value="Reg_factor_effector_dom_sf"/>
</dbReference>
<protein>
    <submittedName>
        <fullName evidence="2">Transcriptional activator</fullName>
    </submittedName>
</protein>
<evidence type="ECO:0000313" key="3">
    <source>
        <dbReference type="Proteomes" id="UP000254956"/>
    </source>
</evidence>
<feature type="domain" description="AraC effector-binding" evidence="1">
    <location>
        <begin position="12"/>
        <end position="165"/>
    </location>
</feature>
<dbReference type="SMART" id="SM00871">
    <property type="entry name" value="AraC_E_bind"/>
    <property type="match status" value="1"/>
</dbReference>
<gene>
    <name evidence="2" type="ORF">NCTC12413_00538</name>
</gene>
<proteinExistence type="predicted"/>
<organism evidence="2 3">
    <name type="scientific">Staphylococcus arlettae</name>
    <dbReference type="NCBI Taxonomy" id="29378"/>
    <lineage>
        <taxon>Bacteria</taxon>
        <taxon>Bacillati</taxon>
        <taxon>Bacillota</taxon>
        <taxon>Bacilli</taxon>
        <taxon>Bacillales</taxon>
        <taxon>Staphylococcaceae</taxon>
        <taxon>Staphylococcus</taxon>
    </lineage>
</organism>
<dbReference type="PANTHER" id="PTHR36444:SF3">
    <property type="entry name" value="TRANSCRIPTIONAL ACTIVATOR, PUTATIVE-RELATED"/>
    <property type="match status" value="1"/>
</dbReference>
<dbReference type="PANTHER" id="PTHR36444">
    <property type="entry name" value="TRANSCRIPTIONAL REGULATOR PROTEIN YOBU-RELATED"/>
    <property type="match status" value="1"/>
</dbReference>
<dbReference type="SUPFAM" id="SSF55136">
    <property type="entry name" value="Probable bacterial effector-binding domain"/>
    <property type="match status" value="1"/>
</dbReference>
<dbReference type="Pfam" id="PF14526">
    <property type="entry name" value="Cass2"/>
    <property type="match status" value="1"/>
</dbReference>
<dbReference type="InterPro" id="IPR029441">
    <property type="entry name" value="Cass2"/>
</dbReference>
<dbReference type="InterPro" id="IPR053182">
    <property type="entry name" value="YobU-like_regulator"/>
</dbReference>
<dbReference type="AlphaFoldDB" id="A0A380C1A7"/>
<reference evidence="2 3" key="1">
    <citation type="submission" date="2018-06" db="EMBL/GenBank/DDBJ databases">
        <authorList>
            <consortium name="Pathogen Informatics"/>
            <person name="Doyle S."/>
        </authorList>
    </citation>
    <scope>NUCLEOTIDE SEQUENCE [LARGE SCALE GENOMIC DNA]</scope>
    <source>
        <strain evidence="2 3">NCTC12413</strain>
    </source>
</reference>